<keyword evidence="3" id="KW-0732">Signal</keyword>
<feature type="transmembrane region" description="Helical" evidence="2">
    <location>
        <begin position="37"/>
        <end position="57"/>
    </location>
</feature>
<evidence type="ECO:0000313" key="4">
    <source>
        <dbReference type="EMBL" id="CAD9495086.1"/>
    </source>
</evidence>
<evidence type="ECO:0008006" key="5">
    <source>
        <dbReference type="Google" id="ProtNLM"/>
    </source>
</evidence>
<keyword evidence="2" id="KW-1133">Transmembrane helix</keyword>
<dbReference type="AlphaFoldDB" id="A0A7S2HMZ6"/>
<name>A0A7S2HMZ6_9DINO</name>
<dbReference type="EMBL" id="HBGQ01074914">
    <property type="protein sequence ID" value="CAD9495086.1"/>
    <property type="molecule type" value="Transcribed_RNA"/>
</dbReference>
<feature type="region of interest" description="Disordered" evidence="1">
    <location>
        <begin position="194"/>
        <end position="229"/>
    </location>
</feature>
<protein>
    <recommendedName>
        <fullName evidence="5">RRM domain-containing protein</fullName>
    </recommendedName>
</protein>
<evidence type="ECO:0000256" key="3">
    <source>
        <dbReference type="SAM" id="SignalP"/>
    </source>
</evidence>
<keyword evidence="2" id="KW-0472">Membrane</keyword>
<keyword evidence="2" id="KW-0812">Transmembrane</keyword>
<evidence type="ECO:0000256" key="1">
    <source>
        <dbReference type="SAM" id="MobiDB-lite"/>
    </source>
</evidence>
<sequence length="229" mass="25490">MIDRHLLFCLFFVFVVVVEQALEKSGWLRADVTAGRAIIASWFVAHLFCMLAVCIASSRRSWQESQRDERPNAVWIGPLPATGSLPSEKAIERAVRQDLQCIPLWVTVWDPETALASLRTSTGVDKFDDFTTRPFAVLSYNTKDEATEAVRNINMRIGEGKGGQHFSDSKAELLDPLWGPLRSRATYRRFMGPAAPEFGKASGSRSESEDDCTEEGTASPSDTDEFLLP</sequence>
<evidence type="ECO:0000256" key="2">
    <source>
        <dbReference type="SAM" id="Phobius"/>
    </source>
</evidence>
<accession>A0A7S2HMZ6</accession>
<feature type="signal peptide" evidence="3">
    <location>
        <begin position="1"/>
        <end position="21"/>
    </location>
</feature>
<reference evidence="4" key="1">
    <citation type="submission" date="2021-01" db="EMBL/GenBank/DDBJ databases">
        <authorList>
            <person name="Corre E."/>
            <person name="Pelletier E."/>
            <person name="Niang G."/>
            <person name="Scheremetjew M."/>
            <person name="Finn R."/>
            <person name="Kale V."/>
            <person name="Holt S."/>
            <person name="Cochrane G."/>
            <person name="Meng A."/>
            <person name="Brown T."/>
            <person name="Cohen L."/>
        </authorList>
    </citation>
    <scope>NUCLEOTIDE SEQUENCE</scope>
    <source>
        <strain evidence="4">CCMP2222</strain>
    </source>
</reference>
<organism evidence="4">
    <name type="scientific">Alexandrium andersonii</name>
    <dbReference type="NCBI Taxonomy" id="327968"/>
    <lineage>
        <taxon>Eukaryota</taxon>
        <taxon>Sar</taxon>
        <taxon>Alveolata</taxon>
        <taxon>Dinophyceae</taxon>
        <taxon>Gonyaulacales</taxon>
        <taxon>Pyrocystaceae</taxon>
        <taxon>Alexandrium</taxon>
    </lineage>
</organism>
<gene>
    <name evidence="4" type="ORF">AAND1436_LOCUS35870</name>
</gene>
<proteinExistence type="predicted"/>
<feature type="chain" id="PRO_5031144017" description="RRM domain-containing protein" evidence="3">
    <location>
        <begin position="22"/>
        <end position="229"/>
    </location>
</feature>